<dbReference type="Proteomes" id="UP001548189">
    <property type="component" value="Unassembled WGS sequence"/>
</dbReference>
<keyword evidence="4 7" id="KW-0812">Transmembrane</keyword>
<gene>
    <name evidence="8" type="ORF">ABVT43_13585</name>
</gene>
<keyword evidence="6 7" id="KW-0472">Membrane</keyword>
<name>A0ABV2BW56_9GAMM</name>
<organism evidence="8 9">
    <name type="scientific">Aliikangiella maris</name>
    <dbReference type="NCBI Taxonomy" id="3162458"/>
    <lineage>
        <taxon>Bacteria</taxon>
        <taxon>Pseudomonadati</taxon>
        <taxon>Pseudomonadota</taxon>
        <taxon>Gammaproteobacteria</taxon>
        <taxon>Oceanospirillales</taxon>
        <taxon>Pleioneaceae</taxon>
        <taxon>Aliikangiella</taxon>
    </lineage>
</organism>
<dbReference type="EMBL" id="JBEVCJ010000017">
    <property type="protein sequence ID" value="MET1256166.1"/>
    <property type="molecule type" value="Genomic_DNA"/>
</dbReference>
<evidence type="ECO:0000313" key="9">
    <source>
        <dbReference type="Proteomes" id="UP001548189"/>
    </source>
</evidence>
<dbReference type="Pfam" id="PF07681">
    <property type="entry name" value="DoxX"/>
    <property type="match status" value="1"/>
</dbReference>
<sequence length="171" mass="19666">MINWLSFWQNITRTLENLGDWGALLFLRLILAWEFYEAGITKLNGENWFDNIQQNFPFPFNSISTDVSWFLATWVEILGGIGLALGLLTRFWSLSLMVLTVIAILGVHWPEQWQGLDELFKGYAISDKGFGNYKLPLIFLVMLIPLLLKGSGKLSADYVFYRLLKLNKSPQ</sequence>
<feature type="transmembrane region" description="Helical" evidence="7">
    <location>
        <begin position="92"/>
        <end position="110"/>
    </location>
</feature>
<evidence type="ECO:0000256" key="7">
    <source>
        <dbReference type="SAM" id="Phobius"/>
    </source>
</evidence>
<feature type="transmembrane region" description="Helical" evidence="7">
    <location>
        <begin position="130"/>
        <end position="148"/>
    </location>
</feature>
<evidence type="ECO:0000256" key="5">
    <source>
        <dbReference type="ARBA" id="ARBA00022989"/>
    </source>
</evidence>
<keyword evidence="5 7" id="KW-1133">Transmembrane helix</keyword>
<comment type="similarity">
    <text evidence="2">Belongs to the DoxX family.</text>
</comment>
<evidence type="ECO:0000256" key="4">
    <source>
        <dbReference type="ARBA" id="ARBA00022692"/>
    </source>
</evidence>
<dbReference type="InterPro" id="IPR032808">
    <property type="entry name" value="DoxX"/>
</dbReference>
<evidence type="ECO:0000256" key="3">
    <source>
        <dbReference type="ARBA" id="ARBA00022475"/>
    </source>
</evidence>
<keyword evidence="3" id="KW-1003">Cell membrane</keyword>
<reference evidence="8 9" key="1">
    <citation type="submission" date="2024-06" db="EMBL/GenBank/DDBJ databases">
        <authorList>
            <person name="Li F."/>
        </authorList>
    </citation>
    <scope>NUCLEOTIDE SEQUENCE [LARGE SCALE GENOMIC DNA]</scope>
    <source>
        <strain evidence="8 9">GXAS 311</strain>
    </source>
</reference>
<proteinExistence type="inferred from homology"/>
<protein>
    <submittedName>
        <fullName evidence="8">DoxX family protein</fullName>
    </submittedName>
</protein>
<dbReference type="PANTHER" id="PTHR33452">
    <property type="entry name" value="OXIDOREDUCTASE CATD-RELATED"/>
    <property type="match status" value="1"/>
</dbReference>
<comment type="caution">
    <text evidence="8">The sequence shown here is derived from an EMBL/GenBank/DDBJ whole genome shotgun (WGS) entry which is preliminary data.</text>
</comment>
<evidence type="ECO:0000256" key="2">
    <source>
        <dbReference type="ARBA" id="ARBA00006679"/>
    </source>
</evidence>
<accession>A0ABV2BW56</accession>
<comment type="subcellular location">
    <subcellularLocation>
        <location evidence="1">Cell membrane</location>
        <topology evidence="1">Multi-pass membrane protein</topology>
    </subcellularLocation>
</comment>
<dbReference type="RefSeq" id="WP_353896751.1">
    <property type="nucleotide sequence ID" value="NZ_JBEVCJ010000017.1"/>
</dbReference>
<dbReference type="PANTHER" id="PTHR33452:SF7">
    <property type="entry name" value="DOXX FAMILY PROTEIN"/>
    <property type="match status" value="1"/>
</dbReference>
<keyword evidence="9" id="KW-1185">Reference proteome</keyword>
<evidence type="ECO:0000256" key="1">
    <source>
        <dbReference type="ARBA" id="ARBA00004651"/>
    </source>
</evidence>
<feature type="transmembrane region" description="Helical" evidence="7">
    <location>
        <begin position="67"/>
        <end position="85"/>
    </location>
</feature>
<evidence type="ECO:0000256" key="6">
    <source>
        <dbReference type="ARBA" id="ARBA00023136"/>
    </source>
</evidence>
<dbReference type="InterPro" id="IPR051907">
    <property type="entry name" value="DoxX-like_oxidoreductase"/>
</dbReference>
<evidence type="ECO:0000313" key="8">
    <source>
        <dbReference type="EMBL" id="MET1256166.1"/>
    </source>
</evidence>